<dbReference type="PANTHER" id="PTHR22793">
    <property type="entry name" value="MYOCARDIN-RELATED TRANSCRIPTION FACTOR-RELATED"/>
    <property type="match status" value="1"/>
</dbReference>
<dbReference type="InterPro" id="IPR004018">
    <property type="entry name" value="RPEL_repeat"/>
</dbReference>
<feature type="region of interest" description="Disordered" evidence="8">
    <location>
        <begin position="613"/>
        <end position="633"/>
    </location>
</feature>
<dbReference type="SMART" id="SM00513">
    <property type="entry name" value="SAP"/>
    <property type="match status" value="1"/>
</dbReference>
<dbReference type="GO" id="GO:0051145">
    <property type="term" value="P:smooth muscle cell differentiation"/>
    <property type="evidence" value="ECO:0007669"/>
    <property type="project" value="TreeGrafter"/>
</dbReference>
<feature type="region of interest" description="Disordered" evidence="8">
    <location>
        <begin position="938"/>
        <end position="984"/>
    </location>
</feature>
<evidence type="ECO:0000256" key="2">
    <source>
        <dbReference type="ARBA" id="ARBA00022737"/>
    </source>
</evidence>
<feature type="region of interest" description="Disordered" evidence="8">
    <location>
        <begin position="323"/>
        <end position="355"/>
    </location>
</feature>
<comment type="subcellular location">
    <subcellularLocation>
        <location evidence="1">Nucleus</location>
    </subcellularLocation>
</comment>
<dbReference type="OMA" id="QCVCLDP"/>
<evidence type="ECO:0000256" key="1">
    <source>
        <dbReference type="ARBA" id="ARBA00004123"/>
    </source>
</evidence>
<dbReference type="OrthoDB" id="197676at2759"/>
<feature type="compositionally biased region" description="Polar residues" evidence="8">
    <location>
        <begin position="963"/>
        <end position="974"/>
    </location>
</feature>
<evidence type="ECO:0000256" key="5">
    <source>
        <dbReference type="ARBA" id="ARBA00023163"/>
    </source>
</evidence>
<dbReference type="Gene3D" id="6.10.140.2040">
    <property type="match status" value="1"/>
</dbReference>
<dbReference type="Gene3D" id="6.10.150.10">
    <property type="match status" value="1"/>
</dbReference>
<dbReference type="GO" id="GO:0045944">
    <property type="term" value="P:positive regulation of transcription by RNA polymerase II"/>
    <property type="evidence" value="ECO:0007669"/>
    <property type="project" value="TreeGrafter"/>
</dbReference>
<keyword evidence="2" id="KW-0677">Repeat</keyword>
<dbReference type="GO" id="GO:0003713">
    <property type="term" value="F:transcription coactivator activity"/>
    <property type="evidence" value="ECO:0007669"/>
    <property type="project" value="TreeGrafter"/>
</dbReference>
<organism evidence="10 11">
    <name type="scientific">Cyprinodon variegatus</name>
    <name type="common">Sheepshead minnow</name>
    <dbReference type="NCBI Taxonomy" id="28743"/>
    <lineage>
        <taxon>Eukaryota</taxon>
        <taxon>Metazoa</taxon>
        <taxon>Chordata</taxon>
        <taxon>Craniata</taxon>
        <taxon>Vertebrata</taxon>
        <taxon>Euteleostomi</taxon>
        <taxon>Actinopterygii</taxon>
        <taxon>Neopterygii</taxon>
        <taxon>Teleostei</taxon>
        <taxon>Neoteleostei</taxon>
        <taxon>Acanthomorphata</taxon>
        <taxon>Ovalentaria</taxon>
        <taxon>Atherinomorphae</taxon>
        <taxon>Cyprinodontiformes</taxon>
        <taxon>Cyprinodontidae</taxon>
        <taxon>Cyprinodon</taxon>
    </lineage>
</organism>
<keyword evidence="3" id="KW-0805">Transcription regulation</keyword>
<evidence type="ECO:0000313" key="10">
    <source>
        <dbReference type="Ensembl" id="ENSCVAP00000002130.1"/>
    </source>
</evidence>
<feature type="region of interest" description="Disordered" evidence="8">
    <location>
        <begin position="70"/>
        <end position="102"/>
    </location>
</feature>
<keyword evidence="4" id="KW-0175">Coiled coil</keyword>
<feature type="compositionally biased region" description="Low complexity" evidence="8">
    <location>
        <begin position="938"/>
        <end position="953"/>
    </location>
</feature>
<feature type="region of interest" description="Disordered" evidence="8">
    <location>
        <begin position="166"/>
        <end position="195"/>
    </location>
</feature>
<dbReference type="PROSITE" id="PS50800">
    <property type="entry name" value="SAP"/>
    <property type="match status" value="1"/>
</dbReference>
<evidence type="ECO:0000313" key="11">
    <source>
        <dbReference type="Proteomes" id="UP000265020"/>
    </source>
</evidence>
<protein>
    <submittedName>
        <fullName evidence="10">MKL/myocardin-like protein 1</fullName>
    </submittedName>
</protein>
<feature type="region of interest" description="Disordered" evidence="8">
    <location>
        <begin position="254"/>
        <end position="290"/>
    </location>
</feature>
<dbReference type="Ensembl" id="ENSCVAT00000012245.1">
    <property type="protein sequence ID" value="ENSCVAP00000002130.1"/>
    <property type="gene ID" value="ENSCVAG00000003195.1"/>
</dbReference>
<accession>A0A3Q2FF94</accession>
<dbReference type="STRING" id="28743.ENSCVAP00000002130"/>
<feature type="domain" description="SAP" evidence="9">
    <location>
        <begin position="383"/>
        <end position="417"/>
    </location>
</feature>
<evidence type="ECO:0000256" key="8">
    <source>
        <dbReference type="SAM" id="MobiDB-lite"/>
    </source>
</evidence>
<evidence type="ECO:0000256" key="4">
    <source>
        <dbReference type="ARBA" id="ARBA00023054"/>
    </source>
</evidence>
<dbReference type="GO" id="GO:0005634">
    <property type="term" value="C:nucleus"/>
    <property type="evidence" value="ECO:0007669"/>
    <property type="project" value="UniProtKB-SubCell"/>
</dbReference>
<feature type="compositionally biased region" description="Basic and acidic residues" evidence="8">
    <location>
        <begin position="75"/>
        <end position="88"/>
    </location>
</feature>
<sequence>MLKHLESICVSPASFSPQPIRSNMDERAKRLALERRAFMSFRKVLQLKLQQRRTKEALMSCGIMPPLKSSAAFPEQRRSLERAKNEHCNKRKNRSGSESPEAIRKHILDEKSTKIPLQGKQLQQRKVRHADELSNRIAQRPGPMELIHKNILPVNSYFKQPITERRFPHTSRVDSSCDEDSNDSLSPRQSESRGHLVAIEPACSSAEKMAGNNLSSPAKVPPSALPFQLSAIPLNSSMQRTCGNTQAQQKLIPDHLTQKQKKTKDNKPKIKKLKYHQYIPPDKKGETETLPNLDSSYAKILQQQQIFLQLQILSQQQHHTLLSTEPNRDQDPPPSSSSNLPSNSSSAQLSSAPSTVTSIQHIHSCPSSASLGGTKVLSLHLDLDEMKVAELKCELKLRRLPVSGTRKDLIERLRKYQKLSRGRRTTSSPTAGGIREPELERAPASLKTGGSFSASETSPQQLLRCDGTIKPLTRPSMLNGAIPEEISFNSDPLGELMSSSLTNLSLQPFTDASFPATIKQEPQCSSPTPCHFHLKSASLQTRSLVSSDAPATTAAAPPVTTDKDRMLQEKDKQIAKLTRMLWHNQRLVEELKMQLKNSNREVPEGQILRKVKEEPPEKQNEAFSTSLPPFDPNISIISHEKEATKVTIKEEAMETEIAAEILVQSPDMLQRSSTKSQQTQDQINLKLRPKQGTFQRQVCLQDSARQMAQQHTLNRLLLMQQQNTKKQQHMVQSHDKVQETQQHLHPQKKSQKLQLQIQMSRNGESHPAQLQQTQLKTEVLLRKPKRVEEQQFERCYKETKRLQPIQDPLKNNCSLALVSDSKSKHIQIPLTNHISGDQGSHSEGKASNHTLLQNEAHQESVEQPLQEAISSGLQWKKSSSPFYQTEMFPGLDVLLSPLSPDSLQAAAWQSPDKPKNNEDFIDIILQDGEAPNTLKLSQDSFASSSSPSPLQLPLSPPNSPSSDTQQPGSPQQHEPWTPAKTTDHKLHLGLSGNAQLEDFLESNTGKSLLGVEPGGLLTLIDDLHSQMLYTASILDIPSAPMSSLDKASDSGQRLDSKGWLSFTTQGESEWESQTLTPLVPQIPPSVFSGEFIDSSDLHIDWDS</sequence>
<evidence type="ECO:0000256" key="3">
    <source>
        <dbReference type="ARBA" id="ARBA00023015"/>
    </source>
</evidence>
<dbReference type="PANTHER" id="PTHR22793:SF6">
    <property type="entry name" value="MYOCARDIN-RELATED TRANSCRIPTION FACTOR A"/>
    <property type="match status" value="1"/>
</dbReference>
<dbReference type="GeneTree" id="ENSGT00950000182979"/>
<feature type="compositionally biased region" description="Low complexity" evidence="8">
    <location>
        <begin position="336"/>
        <end position="354"/>
    </location>
</feature>
<keyword evidence="11" id="KW-1185">Reference proteome</keyword>
<feature type="region of interest" description="Disordered" evidence="8">
    <location>
        <begin position="420"/>
        <end position="460"/>
    </location>
</feature>
<dbReference type="Gene3D" id="1.10.720.30">
    <property type="entry name" value="SAP domain"/>
    <property type="match status" value="1"/>
</dbReference>
<dbReference type="InterPro" id="IPR003034">
    <property type="entry name" value="SAP_dom"/>
</dbReference>
<dbReference type="PROSITE" id="PS51073">
    <property type="entry name" value="RPEL"/>
    <property type="match status" value="1"/>
</dbReference>
<keyword evidence="5" id="KW-0804">Transcription</keyword>
<dbReference type="GeneID" id="107087194"/>
<dbReference type="Proteomes" id="UP000265020">
    <property type="component" value="Unassembled WGS sequence"/>
</dbReference>
<dbReference type="SMART" id="SM00707">
    <property type="entry name" value="RPEL"/>
    <property type="match status" value="2"/>
</dbReference>
<feature type="compositionally biased region" description="Basic and acidic residues" evidence="8">
    <location>
        <begin position="254"/>
        <end position="268"/>
    </location>
</feature>
<keyword evidence="6" id="KW-0539">Nucleus</keyword>
<name>A0A3Q2FF94_CYPVA</name>
<dbReference type="AlphaFoldDB" id="A0A3Q2FF94"/>
<feature type="compositionally biased region" description="Polar residues" evidence="8">
    <location>
        <begin position="448"/>
        <end position="460"/>
    </location>
</feature>
<reference evidence="10" key="2">
    <citation type="submission" date="2025-09" db="UniProtKB">
        <authorList>
            <consortium name="Ensembl"/>
        </authorList>
    </citation>
    <scope>IDENTIFICATION</scope>
</reference>
<dbReference type="InterPro" id="IPR036361">
    <property type="entry name" value="SAP_dom_sf"/>
</dbReference>
<feature type="repeat" description="RPEL" evidence="7">
    <location>
        <begin position="131"/>
        <end position="156"/>
    </location>
</feature>
<dbReference type="InterPro" id="IPR043451">
    <property type="entry name" value="Myocardin-like"/>
</dbReference>
<dbReference type="SUPFAM" id="SSF68906">
    <property type="entry name" value="SAP domain"/>
    <property type="match status" value="1"/>
</dbReference>
<proteinExistence type="predicted"/>
<evidence type="ECO:0000259" key="9">
    <source>
        <dbReference type="PROSITE" id="PS50800"/>
    </source>
</evidence>
<dbReference type="Pfam" id="PF02037">
    <property type="entry name" value="SAP"/>
    <property type="match status" value="1"/>
</dbReference>
<reference evidence="10" key="1">
    <citation type="submission" date="2025-08" db="UniProtKB">
        <authorList>
            <consortium name="Ensembl"/>
        </authorList>
    </citation>
    <scope>IDENTIFICATION</scope>
</reference>
<evidence type="ECO:0000256" key="6">
    <source>
        <dbReference type="ARBA" id="ARBA00023242"/>
    </source>
</evidence>
<dbReference type="Pfam" id="PF02755">
    <property type="entry name" value="RPEL"/>
    <property type="match status" value="1"/>
</dbReference>
<dbReference type="RefSeq" id="XP_015234110.1">
    <property type="nucleotide sequence ID" value="XM_015378624.1"/>
</dbReference>
<evidence type="ECO:0000256" key="7">
    <source>
        <dbReference type="PROSITE-ProRule" id="PRU00401"/>
    </source>
</evidence>